<evidence type="ECO:0000313" key="5">
    <source>
        <dbReference type="EMBL" id="CAB4649481.1"/>
    </source>
</evidence>
<accession>A0A6J6KIJ5</accession>
<proteinExistence type="predicted"/>
<dbReference type="PANTHER" id="PTHR39163:SF1">
    <property type="entry name" value="FERREDOXIN"/>
    <property type="match status" value="1"/>
</dbReference>
<dbReference type="InterPro" id="IPR052395">
    <property type="entry name" value="ET_Ferredoxin"/>
</dbReference>
<gene>
    <name evidence="3" type="ORF">UFOPK1572_00158</name>
    <name evidence="4" type="ORF">UFOPK1704_00279</name>
    <name evidence="5" type="ORF">UFOPK2169_00663</name>
</gene>
<evidence type="ECO:0000313" key="3">
    <source>
        <dbReference type="EMBL" id="CAB4550913.1"/>
    </source>
</evidence>
<evidence type="ECO:0000256" key="1">
    <source>
        <dbReference type="ARBA" id="ARBA00001966"/>
    </source>
</evidence>
<name>A0A6J6KIJ5_9ZZZZ</name>
<dbReference type="AlphaFoldDB" id="A0A6J6KIJ5"/>
<reference evidence="5" key="1">
    <citation type="submission" date="2020-05" db="EMBL/GenBank/DDBJ databases">
        <authorList>
            <person name="Chiriac C."/>
            <person name="Salcher M."/>
            <person name="Ghai R."/>
            <person name="Kavagutti S V."/>
        </authorList>
    </citation>
    <scope>NUCLEOTIDE SEQUENCE</scope>
</reference>
<dbReference type="Gene3D" id="3.30.70.20">
    <property type="match status" value="1"/>
</dbReference>
<dbReference type="PROSITE" id="PS51379">
    <property type="entry name" value="4FE4S_FER_2"/>
    <property type="match status" value="1"/>
</dbReference>
<dbReference type="EMBL" id="CAEZTC010000010">
    <property type="protein sequence ID" value="CAB4550913.1"/>
    <property type="molecule type" value="Genomic_DNA"/>
</dbReference>
<organism evidence="5">
    <name type="scientific">freshwater metagenome</name>
    <dbReference type="NCBI Taxonomy" id="449393"/>
    <lineage>
        <taxon>unclassified sequences</taxon>
        <taxon>metagenomes</taxon>
        <taxon>ecological metagenomes</taxon>
    </lineage>
</organism>
<protein>
    <submittedName>
        <fullName evidence="5">Unannotated protein</fullName>
    </submittedName>
</protein>
<comment type="cofactor">
    <cofactor evidence="1">
        <name>[4Fe-4S] cluster</name>
        <dbReference type="ChEBI" id="CHEBI:49883"/>
    </cofactor>
</comment>
<dbReference type="EMBL" id="CAEZWE010000020">
    <property type="protein sequence ID" value="CAB4649481.1"/>
    <property type="molecule type" value="Genomic_DNA"/>
</dbReference>
<dbReference type="SUPFAM" id="SSF54862">
    <property type="entry name" value="4Fe-4S ferredoxins"/>
    <property type="match status" value="1"/>
</dbReference>
<evidence type="ECO:0000259" key="2">
    <source>
        <dbReference type="PROSITE" id="PS51379"/>
    </source>
</evidence>
<dbReference type="Pfam" id="PF13459">
    <property type="entry name" value="Fer4_15"/>
    <property type="match status" value="1"/>
</dbReference>
<dbReference type="PANTHER" id="PTHR39163">
    <property type="entry name" value="FERREDOXIN"/>
    <property type="match status" value="1"/>
</dbReference>
<dbReference type="EMBL" id="CAEZTQ010000035">
    <property type="protein sequence ID" value="CAB4567908.1"/>
    <property type="molecule type" value="Genomic_DNA"/>
</dbReference>
<sequence length="95" mass="10224">MSAPTDNIMKGFPNMKVWIDQDLCTGDGLCEEIAPDVFTLLDDGLAYVKEGDKIFATAKGNPQGAEGLANFPDNRIDAVVESAEECPGECIFIEP</sequence>
<feature type="domain" description="4Fe-4S ferredoxin-type" evidence="2">
    <location>
        <begin position="15"/>
        <end position="43"/>
    </location>
</feature>
<dbReference type="InterPro" id="IPR017896">
    <property type="entry name" value="4Fe4S_Fe-S-bd"/>
</dbReference>
<evidence type="ECO:0000313" key="4">
    <source>
        <dbReference type="EMBL" id="CAB4567908.1"/>
    </source>
</evidence>